<feature type="transmembrane region" description="Helical" evidence="2">
    <location>
        <begin position="476"/>
        <end position="494"/>
    </location>
</feature>
<gene>
    <name evidence="5" type="ORF">ACFFVF_11600</name>
</gene>
<protein>
    <submittedName>
        <fullName evidence="5">DUF2207 domain-containing protein</fullName>
    </submittedName>
</protein>
<proteinExistence type="predicted"/>
<evidence type="ECO:0000256" key="1">
    <source>
        <dbReference type="SAM" id="MobiDB-lite"/>
    </source>
</evidence>
<evidence type="ECO:0000259" key="3">
    <source>
        <dbReference type="Pfam" id="PF09972"/>
    </source>
</evidence>
<dbReference type="Proteomes" id="UP001589607">
    <property type="component" value="Unassembled WGS sequence"/>
</dbReference>
<reference evidence="5 6" key="1">
    <citation type="submission" date="2024-09" db="EMBL/GenBank/DDBJ databases">
        <authorList>
            <person name="Sun Q."/>
            <person name="Mori K."/>
        </authorList>
    </citation>
    <scope>NUCLEOTIDE SEQUENCE [LARGE SCALE GENOMIC DNA]</scope>
    <source>
        <strain evidence="5 6">CECT 7955</strain>
    </source>
</reference>
<feature type="transmembrane region" description="Helical" evidence="2">
    <location>
        <begin position="394"/>
        <end position="413"/>
    </location>
</feature>
<feature type="compositionally biased region" description="Low complexity" evidence="1">
    <location>
        <begin position="598"/>
        <end position="614"/>
    </location>
</feature>
<organism evidence="5 6">
    <name type="scientific">Flavobacterium jumunjinense</name>
    <dbReference type="NCBI Taxonomy" id="998845"/>
    <lineage>
        <taxon>Bacteria</taxon>
        <taxon>Pseudomonadati</taxon>
        <taxon>Bacteroidota</taxon>
        <taxon>Flavobacteriia</taxon>
        <taxon>Flavobacteriales</taxon>
        <taxon>Flavobacteriaceae</taxon>
        <taxon>Flavobacterium</taxon>
    </lineage>
</organism>
<sequence>MSLKKRLSIVFLFVFCLSYSQEQITDFHVSIQIEKSGTIQVIENITIKAEGDIFKHGLLRTLPLQRKDKNNTAIDVEYSINSIKKNGINENYFTEESAGEWKIYIGDKDIELENNTYQYQISYSTPYQVGYFDDYDELYWNVTGNGWTIPIAKATCQLFLPSENTTFGNVNCYTGISGSTTSNCISTLSHNRTAITFTALQLNAYEGFTVAASFPKGTINPPGSLQKASSFYSQIKMYIWSTFFGLGMFFFYFLDWKKHGKDPAEKSIIPEFRPPFNWSPAILGYVYQRSESTKSYMASIINTAIKGGIKITSAIESGIFTNTTAYEIEIKNKLTASLSEEEAAYFDCLSSKKNIKVDNKNHVLFSKAYSAWIKSITSQIDLKKYYIDNTRKKFIGFLIFIIAGLTYIVLSSSKTQINSIVYIVFTIMLAIFTYWFTKKIEKTGLIIIRFILFFFAGFPAIIIFFFTLVFLGSTQLIILGIIFLVYVFYAYHLGKYTTEGAEAHLRIEGFKRYLETAEKERINLLNAPELTPELFEELLPYAIALDVDVAWGKNFEKVLELAQYHPDWCTNDDNFYRRPSHFVSGLSSAVTRSAIDPSSSSSSGSGSSGSWSSGSSGGGSSGGGGGGGGGGGW</sequence>
<comment type="caution">
    <text evidence="5">The sequence shown here is derived from an EMBL/GenBank/DDBJ whole genome shotgun (WGS) entry which is preliminary data.</text>
</comment>
<evidence type="ECO:0000313" key="6">
    <source>
        <dbReference type="Proteomes" id="UP001589607"/>
    </source>
</evidence>
<dbReference type="InterPro" id="IPR018702">
    <property type="entry name" value="DUF2207"/>
</dbReference>
<dbReference type="InterPro" id="IPR048389">
    <property type="entry name" value="YciQ-like_C"/>
</dbReference>
<feature type="transmembrane region" description="Helical" evidence="2">
    <location>
        <begin position="419"/>
        <end position="436"/>
    </location>
</feature>
<feature type="region of interest" description="Disordered" evidence="1">
    <location>
        <begin position="593"/>
        <end position="633"/>
    </location>
</feature>
<feature type="compositionally biased region" description="Gly residues" evidence="1">
    <location>
        <begin position="615"/>
        <end position="633"/>
    </location>
</feature>
<feature type="transmembrane region" description="Helical" evidence="2">
    <location>
        <begin position="448"/>
        <end position="470"/>
    </location>
</feature>
<keyword evidence="2" id="KW-0472">Membrane</keyword>
<feature type="domain" description="DUF2207" evidence="3">
    <location>
        <begin position="24"/>
        <end position="214"/>
    </location>
</feature>
<evidence type="ECO:0000259" key="4">
    <source>
        <dbReference type="Pfam" id="PF20990"/>
    </source>
</evidence>
<keyword evidence="2" id="KW-0812">Transmembrane</keyword>
<feature type="domain" description="Predicted membrane protein YciQ-like C-terminal" evidence="4">
    <location>
        <begin position="435"/>
        <end position="555"/>
    </location>
</feature>
<dbReference type="Pfam" id="PF09972">
    <property type="entry name" value="DUF2207"/>
    <property type="match status" value="1"/>
</dbReference>
<name>A0ABV5GQL0_9FLAO</name>
<keyword evidence="2" id="KW-1133">Transmembrane helix</keyword>
<feature type="transmembrane region" description="Helical" evidence="2">
    <location>
        <begin position="237"/>
        <end position="254"/>
    </location>
</feature>
<dbReference type="RefSeq" id="WP_236454232.1">
    <property type="nucleotide sequence ID" value="NZ_CBCSGE010000033.1"/>
</dbReference>
<dbReference type="Pfam" id="PF20990">
    <property type="entry name" value="DUF2207_C"/>
    <property type="match status" value="1"/>
</dbReference>
<evidence type="ECO:0000256" key="2">
    <source>
        <dbReference type="SAM" id="Phobius"/>
    </source>
</evidence>
<accession>A0ABV5GQL0</accession>
<dbReference type="EMBL" id="JBHMEY010000038">
    <property type="protein sequence ID" value="MFB9097165.1"/>
    <property type="molecule type" value="Genomic_DNA"/>
</dbReference>
<keyword evidence="6" id="KW-1185">Reference proteome</keyword>
<evidence type="ECO:0000313" key="5">
    <source>
        <dbReference type="EMBL" id="MFB9097165.1"/>
    </source>
</evidence>